<organism evidence="1 2">
    <name type="scientific">Nitratireductor arenosus</name>
    <dbReference type="NCBI Taxonomy" id="2682096"/>
    <lineage>
        <taxon>Bacteria</taxon>
        <taxon>Pseudomonadati</taxon>
        <taxon>Pseudomonadota</taxon>
        <taxon>Alphaproteobacteria</taxon>
        <taxon>Hyphomicrobiales</taxon>
        <taxon>Phyllobacteriaceae</taxon>
        <taxon>Nitratireductor</taxon>
    </lineage>
</organism>
<dbReference type="AlphaFoldDB" id="A0A844QEB3"/>
<name>A0A844QEB3_9HYPH</name>
<comment type="caution">
    <text evidence="1">The sequence shown here is derived from an EMBL/GenBank/DDBJ whole genome shotgun (WGS) entry which is preliminary data.</text>
</comment>
<reference evidence="1 2" key="1">
    <citation type="submission" date="2019-12" db="EMBL/GenBank/DDBJ databases">
        <title>Nitratireductor arenosus sp. nov., Isolated from sea sand, Jeju island, South Korea.</title>
        <authorList>
            <person name="Kim W."/>
        </authorList>
    </citation>
    <scope>NUCLEOTIDE SEQUENCE [LARGE SCALE GENOMIC DNA]</scope>
    <source>
        <strain evidence="1 2">CAU 1489</strain>
    </source>
</reference>
<sequence>MGDLRKGIASVNRHPAIEARKRRIQAGASSRFHFHWLHNQLSENLVGQIRSDRTDVIISCNLEWLDVFENRGAIRTELSSHPDFAQPPETTKVRVGDLYVREYQTSKHNDSEKPTF</sequence>
<dbReference type="Proteomes" id="UP000463224">
    <property type="component" value="Unassembled WGS sequence"/>
</dbReference>
<gene>
    <name evidence="1" type="ORF">GN330_10385</name>
</gene>
<evidence type="ECO:0000313" key="2">
    <source>
        <dbReference type="Proteomes" id="UP000463224"/>
    </source>
</evidence>
<protein>
    <submittedName>
        <fullName evidence="1">Uncharacterized protein</fullName>
    </submittedName>
</protein>
<proteinExistence type="predicted"/>
<evidence type="ECO:0000313" key="1">
    <source>
        <dbReference type="EMBL" id="MVA97652.1"/>
    </source>
</evidence>
<dbReference type="RefSeq" id="WP_156712587.1">
    <property type="nucleotide sequence ID" value="NZ_WPHG01000002.1"/>
</dbReference>
<keyword evidence="2" id="KW-1185">Reference proteome</keyword>
<accession>A0A844QEB3</accession>
<dbReference type="EMBL" id="WPHG01000002">
    <property type="protein sequence ID" value="MVA97652.1"/>
    <property type="molecule type" value="Genomic_DNA"/>
</dbReference>